<reference evidence="8 9" key="1">
    <citation type="submission" date="2020-08" db="EMBL/GenBank/DDBJ databases">
        <authorList>
            <person name="Liu C."/>
            <person name="Sun Q."/>
        </authorList>
    </citation>
    <scope>NUCLEOTIDE SEQUENCE [LARGE SCALE GENOMIC DNA]</scope>
    <source>
        <strain evidence="8 9">NSJ-61</strain>
    </source>
</reference>
<name>A0A7G9GRD9_9FIRM</name>
<protein>
    <submittedName>
        <fullName evidence="8">PTS glucose transporter subunit IIA</fullName>
    </submittedName>
</protein>
<dbReference type="EMBL" id="CP060636">
    <property type="protein sequence ID" value="QNM13371.1"/>
    <property type="molecule type" value="Genomic_DNA"/>
</dbReference>
<dbReference type="InterPro" id="IPR001127">
    <property type="entry name" value="PTS_EIIA_1_perm"/>
</dbReference>
<keyword evidence="9" id="KW-1185">Reference proteome</keyword>
<dbReference type="SUPFAM" id="SSF51261">
    <property type="entry name" value="Duplicated hybrid motif"/>
    <property type="match status" value="1"/>
</dbReference>
<keyword evidence="2" id="KW-0813">Transport</keyword>
<dbReference type="PANTHER" id="PTHR45008">
    <property type="entry name" value="PTS SYSTEM GLUCOSE-SPECIFIC EIIA COMPONENT"/>
    <property type="match status" value="1"/>
</dbReference>
<accession>A0A7G9GRD9</accession>
<organism evidence="8 9">
    <name type="scientific">[Eubacterium] hominis</name>
    <dbReference type="NCBI Taxonomy" id="2764325"/>
    <lineage>
        <taxon>Bacteria</taxon>
        <taxon>Bacillati</taxon>
        <taxon>Bacillota</taxon>
        <taxon>Erysipelotrichia</taxon>
        <taxon>Erysipelotrichales</taxon>
        <taxon>Erysipelotrichaceae</taxon>
        <taxon>Amedibacillus</taxon>
    </lineage>
</organism>
<dbReference type="NCBIfam" id="TIGR00830">
    <property type="entry name" value="PTBA"/>
    <property type="match status" value="1"/>
</dbReference>
<proteinExistence type="predicted"/>
<gene>
    <name evidence="8" type="ORF">H9Q80_05310</name>
</gene>
<dbReference type="Pfam" id="PF00358">
    <property type="entry name" value="PTS_EIIA_1"/>
    <property type="match status" value="1"/>
</dbReference>
<keyword evidence="6" id="KW-0418">Kinase</keyword>
<evidence type="ECO:0000256" key="3">
    <source>
        <dbReference type="ARBA" id="ARBA00022597"/>
    </source>
</evidence>
<dbReference type="FunFam" id="2.70.70.10:FF:000001">
    <property type="entry name" value="PTS system glucose-specific IIA component"/>
    <property type="match status" value="1"/>
</dbReference>
<dbReference type="KEGG" id="ehn:H9Q80_05310"/>
<dbReference type="GO" id="GO:0005737">
    <property type="term" value="C:cytoplasm"/>
    <property type="evidence" value="ECO:0007669"/>
    <property type="project" value="UniProtKB-SubCell"/>
</dbReference>
<dbReference type="GO" id="GO:0016301">
    <property type="term" value="F:kinase activity"/>
    <property type="evidence" value="ECO:0007669"/>
    <property type="project" value="UniProtKB-KW"/>
</dbReference>
<evidence type="ECO:0000313" key="9">
    <source>
        <dbReference type="Proteomes" id="UP000515856"/>
    </source>
</evidence>
<dbReference type="AlphaFoldDB" id="A0A7G9GRD9"/>
<dbReference type="PROSITE" id="PS51093">
    <property type="entry name" value="PTS_EIIA_TYPE_1"/>
    <property type="match status" value="1"/>
</dbReference>
<feature type="domain" description="PTS EIIA type-1" evidence="7">
    <location>
        <begin position="29"/>
        <end position="133"/>
    </location>
</feature>
<evidence type="ECO:0000256" key="2">
    <source>
        <dbReference type="ARBA" id="ARBA00022448"/>
    </source>
</evidence>
<evidence type="ECO:0000256" key="4">
    <source>
        <dbReference type="ARBA" id="ARBA00022679"/>
    </source>
</evidence>
<evidence type="ECO:0000259" key="7">
    <source>
        <dbReference type="PROSITE" id="PS51093"/>
    </source>
</evidence>
<evidence type="ECO:0000256" key="5">
    <source>
        <dbReference type="ARBA" id="ARBA00022683"/>
    </source>
</evidence>
<keyword evidence="5" id="KW-0598">Phosphotransferase system</keyword>
<evidence type="ECO:0000313" key="8">
    <source>
        <dbReference type="EMBL" id="QNM13371.1"/>
    </source>
</evidence>
<dbReference type="PROSITE" id="PS00371">
    <property type="entry name" value="PTS_EIIA_TYPE_1_HIS"/>
    <property type="match status" value="1"/>
</dbReference>
<keyword evidence="4" id="KW-0808">Transferase</keyword>
<dbReference type="Gene3D" id="2.70.70.10">
    <property type="entry name" value="Glucose Permease (Domain IIA)"/>
    <property type="match status" value="1"/>
</dbReference>
<evidence type="ECO:0000256" key="1">
    <source>
        <dbReference type="ARBA" id="ARBA00004496"/>
    </source>
</evidence>
<dbReference type="InterPro" id="IPR011055">
    <property type="entry name" value="Dup_hybrid_motif"/>
</dbReference>
<dbReference type="GO" id="GO:0009401">
    <property type="term" value="P:phosphoenolpyruvate-dependent sugar phosphotransferase system"/>
    <property type="evidence" value="ECO:0007669"/>
    <property type="project" value="UniProtKB-KW"/>
</dbReference>
<dbReference type="InterPro" id="IPR050890">
    <property type="entry name" value="PTS_EIIA_component"/>
</dbReference>
<dbReference type="PANTHER" id="PTHR45008:SF1">
    <property type="entry name" value="PTS SYSTEM GLUCOSE-SPECIFIC EIIA COMPONENT"/>
    <property type="match status" value="1"/>
</dbReference>
<comment type="subcellular location">
    <subcellularLocation>
        <location evidence="1">Cytoplasm</location>
    </subcellularLocation>
</comment>
<dbReference type="RefSeq" id="WP_117454499.1">
    <property type="nucleotide sequence ID" value="NZ_CP060636.1"/>
</dbReference>
<sequence>MFQIFKKKEPVVLYAPVTGTSVALENVPDQVFAQKMMGDGIAFMPETDTICAPCNGKITMVAHTLHAVGITADNGAEILIHIGLDTVSLNGKGFTALVNVGDKVKKGTPLIQIDMAFMKEQQMVLTTPMVVTNTSEFSMVIEEAGSHVIMGENKVITFQ</sequence>
<dbReference type="Proteomes" id="UP000515856">
    <property type="component" value="Chromosome"/>
</dbReference>
<evidence type="ECO:0000256" key="6">
    <source>
        <dbReference type="ARBA" id="ARBA00022777"/>
    </source>
</evidence>
<keyword evidence="3 8" id="KW-0762">Sugar transport</keyword>